<evidence type="ECO:0000313" key="2">
    <source>
        <dbReference type="EMBL" id="XDV62837.1"/>
    </source>
</evidence>
<reference evidence="2" key="1">
    <citation type="submission" date="2024-08" db="EMBL/GenBank/DDBJ databases">
        <authorList>
            <person name="Yu S.T."/>
        </authorList>
    </citation>
    <scope>NUCLEOTIDE SEQUENCE</scope>
    <source>
        <strain evidence="2">R33</strain>
    </source>
</reference>
<dbReference type="SUPFAM" id="SSF53335">
    <property type="entry name" value="S-adenosyl-L-methionine-dependent methyltransferases"/>
    <property type="match status" value="1"/>
</dbReference>
<proteinExistence type="predicted"/>
<sequence>MWGEGEAYEPYIGRWSRQAAVECVRRLDVAEGSDWRDIGCGTGAVTRAVLDVAGAQRVVGVEPSDSYVRYARQHVTDSRAQFVRGDAMRLPFPDGRASVAISGLVLNFVPAPERAVAEMARIIRPGGTLAAYLWDYTQGGMELIRYFWEAAVSLDEGSRELDEALRFPLCAPGPLEELLRAAGLADVEVDEINIPTRFRDFDDYWAPFLGGQGPAPSYLASLPPKGQEALRERLRARLPIEADGSIALTARAWNGRGRRPTR</sequence>
<dbReference type="InterPro" id="IPR029063">
    <property type="entry name" value="SAM-dependent_MTases_sf"/>
</dbReference>
<dbReference type="PANTHER" id="PTHR43591:SF24">
    <property type="entry name" value="2-METHOXY-6-POLYPRENYL-1,4-BENZOQUINOL METHYLASE, MITOCHONDRIAL"/>
    <property type="match status" value="1"/>
</dbReference>
<feature type="domain" description="Methyltransferase type 11" evidence="1">
    <location>
        <begin position="37"/>
        <end position="130"/>
    </location>
</feature>
<dbReference type="AlphaFoldDB" id="A0AB39XYJ7"/>
<name>A0AB39XYJ7_9ACTN</name>
<protein>
    <submittedName>
        <fullName evidence="2">Class I SAM-dependent methyltransferase</fullName>
        <ecNumber evidence="2">2.1.1.-</ecNumber>
    </submittedName>
</protein>
<dbReference type="EC" id="2.1.1.-" evidence="2"/>
<dbReference type="GO" id="GO:0008757">
    <property type="term" value="F:S-adenosylmethionine-dependent methyltransferase activity"/>
    <property type="evidence" value="ECO:0007669"/>
    <property type="project" value="InterPro"/>
</dbReference>
<dbReference type="InterPro" id="IPR013216">
    <property type="entry name" value="Methyltransf_11"/>
</dbReference>
<keyword evidence="2" id="KW-0489">Methyltransferase</keyword>
<dbReference type="RefSeq" id="WP_369777255.1">
    <property type="nucleotide sequence ID" value="NZ_CP165727.1"/>
</dbReference>
<dbReference type="GO" id="GO:0032259">
    <property type="term" value="P:methylation"/>
    <property type="evidence" value="ECO:0007669"/>
    <property type="project" value="UniProtKB-KW"/>
</dbReference>
<gene>
    <name evidence="2" type="ORF">AB5J51_07725</name>
</gene>
<dbReference type="PANTHER" id="PTHR43591">
    <property type="entry name" value="METHYLTRANSFERASE"/>
    <property type="match status" value="1"/>
</dbReference>
<dbReference type="Pfam" id="PF08241">
    <property type="entry name" value="Methyltransf_11"/>
    <property type="match status" value="1"/>
</dbReference>
<keyword evidence="2" id="KW-0808">Transferase</keyword>
<evidence type="ECO:0000259" key="1">
    <source>
        <dbReference type="Pfam" id="PF08241"/>
    </source>
</evidence>
<dbReference type="CDD" id="cd02440">
    <property type="entry name" value="AdoMet_MTases"/>
    <property type="match status" value="1"/>
</dbReference>
<dbReference type="Gene3D" id="3.40.50.150">
    <property type="entry name" value="Vaccinia Virus protein VP39"/>
    <property type="match status" value="1"/>
</dbReference>
<organism evidence="2">
    <name type="scientific">Streptomyces sp. R33</name>
    <dbReference type="NCBI Taxonomy" id="3238629"/>
    <lineage>
        <taxon>Bacteria</taxon>
        <taxon>Bacillati</taxon>
        <taxon>Actinomycetota</taxon>
        <taxon>Actinomycetes</taxon>
        <taxon>Kitasatosporales</taxon>
        <taxon>Streptomycetaceae</taxon>
        <taxon>Streptomyces</taxon>
    </lineage>
</organism>
<accession>A0AB39XYJ7</accession>
<dbReference type="EMBL" id="CP165727">
    <property type="protein sequence ID" value="XDV62837.1"/>
    <property type="molecule type" value="Genomic_DNA"/>
</dbReference>